<reference evidence="1" key="2">
    <citation type="journal article" date="2015" name="Data Brief">
        <title>Shoot transcriptome of the giant reed, Arundo donax.</title>
        <authorList>
            <person name="Barrero R.A."/>
            <person name="Guerrero F.D."/>
            <person name="Moolhuijzen P."/>
            <person name="Goolsby J.A."/>
            <person name="Tidwell J."/>
            <person name="Bellgard S.E."/>
            <person name="Bellgard M.I."/>
        </authorList>
    </citation>
    <scope>NUCLEOTIDE SEQUENCE</scope>
    <source>
        <tissue evidence="1">Shoot tissue taken approximately 20 cm above the soil surface</tissue>
    </source>
</reference>
<evidence type="ECO:0000313" key="1">
    <source>
        <dbReference type="EMBL" id="JAD66862.1"/>
    </source>
</evidence>
<organism evidence="1">
    <name type="scientific">Arundo donax</name>
    <name type="common">Giant reed</name>
    <name type="synonym">Donax arundinaceus</name>
    <dbReference type="NCBI Taxonomy" id="35708"/>
    <lineage>
        <taxon>Eukaryota</taxon>
        <taxon>Viridiplantae</taxon>
        <taxon>Streptophyta</taxon>
        <taxon>Embryophyta</taxon>
        <taxon>Tracheophyta</taxon>
        <taxon>Spermatophyta</taxon>
        <taxon>Magnoliopsida</taxon>
        <taxon>Liliopsida</taxon>
        <taxon>Poales</taxon>
        <taxon>Poaceae</taxon>
        <taxon>PACMAD clade</taxon>
        <taxon>Arundinoideae</taxon>
        <taxon>Arundineae</taxon>
        <taxon>Arundo</taxon>
    </lineage>
</organism>
<accession>A0A0A9C5R4</accession>
<dbReference type="EMBL" id="GBRH01231033">
    <property type="protein sequence ID" value="JAD66862.1"/>
    <property type="molecule type" value="Transcribed_RNA"/>
</dbReference>
<proteinExistence type="predicted"/>
<name>A0A0A9C5R4_ARUDO</name>
<reference evidence="1" key="1">
    <citation type="submission" date="2014-09" db="EMBL/GenBank/DDBJ databases">
        <authorList>
            <person name="Magalhaes I.L.F."/>
            <person name="Oliveira U."/>
            <person name="Santos F.R."/>
            <person name="Vidigal T.H.D.A."/>
            <person name="Brescovit A.D."/>
            <person name="Santos A.J."/>
        </authorList>
    </citation>
    <scope>NUCLEOTIDE SEQUENCE</scope>
    <source>
        <tissue evidence="1">Shoot tissue taken approximately 20 cm above the soil surface</tissue>
    </source>
</reference>
<sequence>MWPCTRRQGPAGRS</sequence>
<protein>
    <submittedName>
        <fullName evidence="1">Uncharacterized protein</fullName>
    </submittedName>
</protein>